<proteinExistence type="predicted"/>
<accession>A0ABS6JT49</accession>
<evidence type="ECO:0000256" key="1">
    <source>
        <dbReference type="ARBA" id="ARBA00000085"/>
    </source>
</evidence>
<dbReference type="EC" id="2.7.13.3" evidence="2"/>
<evidence type="ECO:0000256" key="3">
    <source>
        <dbReference type="ARBA" id="ARBA00022777"/>
    </source>
</evidence>
<keyword evidence="7" id="KW-1185">Reference proteome</keyword>
<reference evidence="6 7" key="1">
    <citation type="submission" date="2021-06" db="EMBL/GenBank/DDBJ databases">
        <title>Bacillus sp. RD4P76, an endophyte from a halophyte.</title>
        <authorList>
            <person name="Sun J.-Q."/>
        </authorList>
    </citation>
    <scope>NUCLEOTIDE SEQUENCE [LARGE SCALE GENOMIC DNA]</scope>
    <source>
        <strain evidence="6 7">JCM 17098</strain>
    </source>
</reference>
<evidence type="ECO:0000259" key="5">
    <source>
        <dbReference type="SMART" id="SM00388"/>
    </source>
</evidence>
<dbReference type="EMBL" id="JAHQCR010000043">
    <property type="protein sequence ID" value="MBU9721742.1"/>
    <property type="molecule type" value="Genomic_DNA"/>
</dbReference>
<keyword evidence="3 6" id="KW-0808">Transferase</keyword>
<dbReference type="InterPro" id="IPR036097">
    <property type="entry name" value="HisK_dim/P_sf"/>
</dbReference>
<comment type="caution">
    <text evidence="6">The sequence shown here is derived from an EMBL/GenBank/DDBJ whole genome shotgun (WGS) entry which is preliminary data.</text>
</comment>
<evidence type="ECO:0000313" key="6">
    <source>
        <dbReference type="EMBL" id="MBU9721742.1"/>
    </source>
</evidence>
<comment type="catalytic activity">
    <reaction evidence="1">
        <text>ATP + protein L-histidine = ADP + protein N-phospho-L-histidine.</text>
        <dbReference type="EC" id="2.7.13.3"/>
    </reaction>
</comment>
<sequence length="324" mass="37712">MASESALLFNIVNEDNKSQPGLVIIDPSGIIRYLNEEGSRLLNKKVKVRQGDNIYDTPLAPYFYNLNSTKTPVSINLEQVTLDYSYNKKEEELLVGSLVEENPDVVFPEKNYWDSQTERLVQQLSLRYAHEILNALTPVYGILQMMKKDTATSEHTTFLELAQREIEKGKNYVNDFLNINYPMAPRKTYIRAGELQECIKVKIEEQAPEFTPHLSWEFVGKRRSKVQVDVMQLRLIIQLLVKKWIDFAKCPSTIQIIFNSLDPEKFIISMNMVDEDGIPFEIDDEFDYYLHLTKKLLRKSGGELFIEDGLTIEYYFEDEQNLVR</sequence>
<keyword evidence="3 6" id="KW-0418">Kinase</keyword>
<evidence type="ECO:0000256" key="2">
    <source>
        <dbReference type="ARBA" id="ARBA00012438"/>
    </source>
</evidence>
<dbReference type="SUPFAM" id="SSF47384">
    <property type="entry name" value="Homodimeric domain of signal transducing histidine kinase"/>
    <property type="match status" value="1"/>
</dbReference>
<gene>
    <name evidence="6" type="ORF">KS407_09840</name>
</gene>
<dbReference type="Proteomes" id="UP000790580">
    <property type="component" value="Unassembled WGS sequence"/>
</dbReference>
<dbReference type="RefSeq" id="WP_088076540.1">
    <property type="nucleotide sequence ID" value="NZ_JAHQCR010000043.1"/>
</dbReference>
<keyword evidence="4" id="KW-0902">Two-component regulatory system</keyword>
<dbReference type="InterPro" id="IPR003661">
    <property type="entry name" value="HisK_dim/P_dom"/>
</dbReference>
<evidence type="ECO:0000256" key="4">
    <source>
        <dbReference type="ARBA" id="ARBA00023012"/>
    </source>
</evidence>
<dbReference type="Gene3D" id="1.10.287.130">
    <property type="match status" value="1"/>
</dbReference>
<dbReference type="SMART" id="SM00388">
    <property type="entry name" value="HisKA"/>
    <property type="match status" value="1"/>
</dbReference>
<protein>
    <recommendedName>
        <fullName evidence="2">histidine kinase</fullName>
        <ecNumber evidence="2">2.7.13.3</ecNumber>
    </recommendedName>
</protein>
<evidence type="ECO:0000313" key="7">
    <source>
        <dbReference type="Proteomes" id="UP000790580"/>
    </source>
</evidence>
<name>A0ABS6JT49_9BACI</name>
<organism evidence="6 7">
    <name type="scientific">Evansella alkalicola</name>
    <dbReference type="NCBI Taxonomy" id="745819"/>
    <lineage>
        <taxon>Bacteria</taxon>
        <taxon>Bacillati</taxon>
        <taxon>Bacillota</taxon>
        <taxon>Bacilli</taxon>
        <taxon>Bacillales</taxon>
        <taxon>Bacillaceae</taxon>
        <taxon>Evansella</taxon>
    </lineage>
</organism>
<dbReference type="GO" id="GO:0016301">
    <property type="term" value="F:kinase activity"/>
    <property type="evidence" value="ECO:0007669"/>
    <property type="project" value="UniProtKB-KW"/>
</dbReference>
<feature type="domain" description="Signal transduction histidine kinase dimerisation/phosphoacceptor" evidence="5">
    <location>
        <begin position="120"/>
        <end position="185"/>
    </location>
</feature>